<organism evidence="3 4">
    <name type="scientific">Corallococcus macrosporus DSM 14697</name>
    <dbReference type="NCBI Taxonomy" id="1189310"/>
    <lineage>
        <taxon>Bacteria</taxon>
        <taxon>Pseudomonadati</taxon>
        <taxon>Myxococcota</taxon>
        <taxon>Myxococcia</taxon>
        <taxon>Myxococcales</taxon>
        <taxon>Cystobacterineae</taxon>
        <taxon>Myxococcaceae</taxon>
        <taxon>Corallococcus</taxon>
    </lineage>
</organism>
<dbReference type="PANTHER" id="PTHR46268">
    <property type="entry name" value="STRESS RESPONSE PROTEIN NHAX"/>
    <property type="match status" value="1"/>
</dbReference>
<dbReference type="Pfam" id="PF00582">
    <property type="entry name" value="Usp"/>
    <property type="match status" value="1"/>
</dbReference>
<accession>A0A250JXA8</accession>
<evidence type="ECO:0000313" key="4">
    <source>
        <dbReference type="Proteomes" id="UP000217343"/>
    </source>
</evidence>
<feature type="domain" description="UspA" evidence="2">
    <location>
        <begin position="49"/>
        <end position="190"/>
    </location>
</feature>
<evidence type="ECO:0000256" key="1">
    <source>
        <dbReference type="ARBA" id="ARBA00008791"/>
    </source>
</evidence>
<dbReference type="SUPFAM" id="SSF52402">
    <property type="entry name" value="Adenine nucleotide alpha hydrolases-like"/>
    <property type="match status" value="1"/>
</dbReference>
<dbReference type="InterPro" id="IPR006015">
    <property type="entry name" value="Universal_stress_UspA"/>
</dbReference>
<dbReference type="CDD" id="cd00293">
    <property type="entry name" value="USP-like"/>
    <property type="match status" value="1"/>
</dbReference>
<dbReference type="EMBL" id="CP022203">
    <property type="protein sequence ID" value="ATB48250.1"/>
    <property type="molecule type" value="Genomic_DNA"/>
</dbReference>
<dbReference type="InterPro" id="IPR006016">
    <property type="entry name" value="UspA"/>
</dbReference>
<dbReference type="AlphaFoldDB" id="A0A250JXA8"/>
<dbReference type="Proteomes" id="UP000217343">
    <property type="component" value="Chromosome"/>
</dbReference>
<dbReference type="InterPro" id="IPR014729">
    <property type="entry name" value="Rossmann-like_a/b/a_fold"/>
</dbReference>
<dbReference type="KEGG" id="mmas:MYMAC_003876"/>
<protein>
    <submittedName>
        <fullName evidence="3">Universal stress protein</fullName>
    </submittedName>
</protein>
<comment type="similarity">
    <text evidence="1">Belongs to the universal stress protein A family.</text>
</comment>
<evidence type="ECO:0000313" key="3">
    <source>
        <dbReference type="EMBL" id="ATB48250.1"/>
    </source>
</evidence>
<sequence length="199" mass="21447">MPILRTACARRRALRKVCTPGQQAALTALGRHFHLGRGMPRKKGMATVSRILVPVDLSDGSREVIDYAVKLARPFKASVEVVHAWEPPQYVAPDLLVAAPGWNSQSLEHVAVETATKELTAQVNQGEPPGVPVSQKIVVGEAASTILDLAEQEKCDLIVMGTHGRRGLPRLLLGSVAQKVVARASCPVLTLHVSEQKPH</sequence>
<name>A0A250JXA8_9BACT</name>
<evidence type="ECO:0000259" key="2">
    <source>
        <dbReference type="Pfam" id="PF00582"/>
    </source>
</evidence>
<proteinExistence type="inferred from homology"/>
<keyword evidence="4" id="KW-1185">Reference proteome</keyword>
<dbReference type="Gene3D" id="3.40.50.620">
    <property type="entry name" value="HUPs"/>
    <property type="match status" value="1"/>
</dbReference>
<dbReference type="PRINTS" id="PR01438">
    <property type="entry name" value="UNVRSLSTRESS"/>
</dbReference>
<reference evidence="3 4" key="1">
    <citation type="submission" date="2017-06" db="EMBL/GenBank/DDBJ databases">
        <title>Sequencing and comparative analysis of myxobacterial genomes.</title>
        <authorList>
            <person name="Rupp O."/>
            <person name="Goesmann A."/>
            <person name="Sogaard-Andersen L."/>
        </authorList>
    </citation>
    <scope>NUCLEOTIDE SEQUENCE [LARGE SCALE GENOMIC DNA]</scope>
    <source>
        <strain evidence="3 4">DSM 14697</strain>
    </source>
</reference>
<gene>
    <name evidence="3" type="ORF">MYMAC_003876</name>
</gene>
<dbReference type="PANTHER" id="PTHR46268:SF15">
    <property type="entry name" value="UNIVERSAL STRESS PROTEIN HP_0031"/>
    <property type="match status" value="1"/>
</dbReference>